<dbReference type="OrthoDB" id="9800507at2"/>
<evidence type="ECO:0000313" key="11">
    <source>
        <dbReference type="EMBL" id="SJM50766.1"/>
    </source>
</evidence>
<reference evidence="11 12" key="1">
    <citation type="submission" date="2017-02" db="EMBL/GenBank/DDBJ databases">
        <authorList>
            <person name="Peterson S.W."/>
        </authorList>
    </citation>
    <scope>NUCLEOTIDE SEQUENCE [LARGE SCALE GENOMIC DNA]</scope>
    <source>
        <strain evidence="11 12">LMG 22410</strain>
    </source>
</reference>
<dbReference type="EC" id="3.1.1.29" evidence="1 8"/>
<dbReference type="PROSITE" id="PS01196">
    <property type="entry name" value="PEPT_TRNA_HYDROL_2"/>
    <property type="match status" value="1"/>
</dbReference>
<evidence type="ECO:0000256" key="4">
    <source>
        <dbReference type="ARBA" id="ARBA00022884"/>
    </source>
</evidence>
<dbReference type="InterPro" id="IPR001328">
    <property type="entry name" value="Pept_tRNA_hydro"/>
</dbReference>
<dbReference type="Pfam" id="PF01195">
    <property type="entry name" value="Pept_tRNA_hydro"/>
    <property type="match status" value="1"/>
</dbReference>
<evidence type="ECO:0000256" key="6">
    <source>
        <dbReference type="ARBA" id="ARBA00048707"/>
    </source>
</evidence>
<keyword evidence="2 8" id="KW-0820">tRNA-binding</keyword>
<dbReference type="NCBIfam" id="TIGR00447">
    <property type="entry name" value="pth"/>
    <property type="match status" value="1"/>
</dbReference>
<evidence type="ECO:0000256" key="9">
    <source>
        <dbReference type="RuleBase" id="RU000673"/>
    </source>
</evidence>
<feature type="active site" description="Proton acceptor" evidence="8">
    <location>
        <position position="23"/>
    </location>
</feature>
<dbReference type="GeneID" id="303172071"/>
<evidence type="ECO:0000256" key="1">
    <source>
        <dbReference type="ARBA" id="ARBA00013260"/>
    </source>
</evidence>
<feature type="binding site" evidence="8">
    <location>
        <position position="18"/>
    </location>
    <ligand>
        <name>tRNA</name>
        <dbReference type="ChEBI" id="CHEBI:17843"/>
    </ligand>
</feature>
<dbReference type="GO" id="GO:0000049">
    <property type="term" value="F:tRNA binding"/>
    <property type="evidence" value="ECO:0007669"/>
    <property type="project" value="UniProtKB-UniRule"/>
</dbReference>
<gene>
    <name evidence="8" type="primary">pth</name>
    <name evidence="11" type="ORF">CZ674_02495</name>
</gene>
<dbReference type="Gene3D" id="3.40.50.1470">
    <property type="entry name" value="Peptidyl-tRNA hydrolase"/>
    <property type="match status" value="1"/>
</dbReference>
<keyword evidence="4 8" id="KW-0694">RNA-binding</keyword>
<comment type="function">
    <text evidence="8">Hydrolyzes ribosome-free peptidyl-tRNAs (with 1 or more amino acids incorporated), which drop off the ribosome during protein synthesis, or as a result of ribosome stalling.</text>
</comment>
<dbReference type="GO" id="GO:0072344">
    <property type="term" value="P:rescue of stalled ribosome"/>
    <property type="evidence" value="ECO:0007669"/>
    <property type="project" value="UniProtKB-UniRule"/>
</dbReference>
<dbReference type="GO" id="GO:0005737">
    <property type="term" value="C:cytoplasm"/>
    <property type="evidence" value="ECO:0007669"/>
    <property type="project" value="UniProtKB-SubCell"/>
</dbReference>
<dbReference type="FunFam" id="3.40.50.1470:FF:000001">
    <property type="entry name" value="Peptidyl-tRNA hydrolase"/>
    <property type="match status" value="1"/>
</dbReference>
<sequence>MSADTFLVVGLGNPGPDYAHTRHNIGLDVLDELIARAGAKRSRHRKAAASVAEARIIGGPKIVMAFPETFMNRSGGPVAQLADYYGVANENIIVVHDDLDLPFDALKLKSGGGHGGHNGLRDIIASRGPDFVRVRFGVGRPPGRQDPAEHVLRRFSGEERKLLPNLIDETADAVELVIRDGLVAAQQRVHTREDRA</sequence>
<evidence type="ECO:0000256" key="8">
    <source>
        <dbReference type="HAMAP-Rule" id="MF_00083"/>
    </source>
</evidence>
<dbReference type="PROSITE" id="PS01195">
    <property type="entry name" value="PEPT_TRNA_HYDROL_1"/>
    <property type="match status" value="1"/>
</dbReference>
<feature type="binding site" evidence="8">
    <location>
        <position position="118"/>
    </location>
    <ligand>
        <name>tRNA</name>
        <dbReference type="ChEBI" id="CHEBI:17843"/>
    </ligand>
</feature>
<proteinExistence type="inferred from homology"/>
<dbReference type="GO" id="GO:0006515">
    <property type="term" value="P:protein quality control for misfolded or incompletely synthesized proteins"/>
    <property type="evidence" value="ECO:0007669"/>
    <property type="project" value="UniProtKB-UniRule"/>
</dbReference>
<evidence type="ECO:0000256" key="5">
    <source>
        <dbReference type="ARBA" id="ARBA00038063"/>
    </source>
</evidence>
<comment type="catalytic activity">
    <reaction evidence="6 8 9">
        <text>an N-acyl-L-alpha-aminoacyl-tRNA + H2O = an N-acyl-L-amino acid + a tRNA + H(+)</text>
        <dbReference type="Rhea" id="RHEA:54448"/>
        <dbReference type="Rhea" id="RHEA-COMP:10123"/>
        <dbReference type="Rhea" id="RHEA-COMP:13883"/>
        <dbReference type="ChEBI" id="CHEBI:15377"/>
        <dbReference type="ChEBI" id="CHEBI:15378"/>
        <dbReference type="ChEBI" id="CHEBI:59874"/>
        <dbReference type="ChEBI" id="CHEBI:78442"/>
        <dbReference type="ChEBI" id="CHEBI:138191"/>
        <dbReference type="EC" id="3.1.1.29"/>
    </reaction>
</comment>
<feature type="site" description="Discriminates between blocked and unblocked aminoacyl-tRNA" evidence="8">
    <location>
        <position position="13"/>
    </location>
</feature>
<feature type="binding site" evidence="8">
    <location>
        <position position="70"/>
    </location>
    <ligand>
        <name>tRNA</name>
        <dbReference type="ChEBI" id="CHEBI:17843"/>
    </ligand>
</feature>
<evidence type="ECO:0000256" key="7">
    <source>
        <dbReference type="ARBA" id="ARBA00050038"/>
    </source>
</evidence>
<organism evidence="11 12">
    <name type="scientific">Agrococcus casei LMG 22410</name>
    <dbReference type="NCBI Taxonomy" id="1255656"/>
    <lineage>
        <taxon>Bacteria</taxon>
        <taxon>Bacillati</taxon>
        <taxon>Actinomycetota</taxon>
        <taxon>Actinomycetes</taxon>
        <taxon>Micrococcales</taxon>
        <taxon>Microbacteriaceae</taxon>
        <taxon>Agrococcus</taxon>
    </lineage>
</organism>
<keyword evidence="12" id="KW-1185">Reference proteome</keyword>
<feature type="site" description="Stabilizes the basic form of H active site to accept a proton" evidence="8">
    <location>
        <position position="97"/>
    </location>
</feature>
<evidence type="ECO:0000256" key="3">
    <source>
        <dbReference type="ARBA" id="ARBA00022801"/>
    </source>
</evidence>
<comment type="subunit">
    <text evidence="8">Monomer.</text>
</comment>
<dbReference type="GO" id="GO:0004045">
    <property type="term" value="F:peptidyl-tRNA hydrolase activity"/>
    <property type="evidence" value="ECO:0007669"/>
    <property type="project" value="UniProtKB-UniRule"/>
</dbReference>
<dbReference type="AlphaFoldDB" id="A0A1R4F4E5"/>
<evidence type="ECO:0000313" key="12">
    <source>
        <dbReference type="Proteomes" id="UP000195787"/>
    </source>
</evidence>
<protein>
    <recommendedName>
        <fullName evidence="7 8">Peptidyl-tRNA hydrolase</fullName>
        <shortName evidence="8">Pth</shortName>
        <ecNumber evidence="1 8">3.1.1.29</ecNumber>
    </recommendedName>
</protein>
<accession>A0A1R4F4E5</accession>
<dbReference type="Proteomes" id="UP000195787">
    <property type="component" value="Unassembled WGS sequence"/>
</dbReference>
<keyword evidence="8" id="KW-0963">Cytoplasm</keyword>
<dbReference type="CDD" id="cd00462">
    <property type="entry name" value="PTH"/>
    <property type="match status" value="1"/>
</dbReference>
<evidence type="ECO:0000256" key="2">
    <source>
        <dbReference type="ARBA" id="ARBA00022555"/>
    </source>
</evidence>
<dbReference type="PANTHER" id="PTHR17224:SF1">
    <property type="entry name" value="PEPTIDYL-TRNA HYDROLASE"/>
    <property type="match status" value="1"/>
</dbReference>
<dbReference type="EMBL" id="FUHU01000015">
    <property type="protein sequence ID" value="SJM50766.1"/>
    <property type="molecule type" value="Genomic_DNA"/>
</dbReference>
<dbReference type="SUPFAM" id="SSF53178">
    <property type="entry name" value="Peptidyl-tRNA hydrolase-like"/>
    <property type="match status" value="1"/>
</dbReference>
<dbReference type="PANTHER" id="PTHR17224">
    <property type="entry name" value="PEPTIDYL-TRNA HYDROLASE"/>
    <property type="match status" value="1"/>
</dbReference>
<dbReference type="InterPro" id="IPR036416">
    <property type="entry name" value="Pept_tRNA_hydro_sf"/>
</dbReference>
<keyword evidence="3 8" id="KW-0378">Hydrolase</keyword>
<name>A0A1R4F4E5_9MICO</name>
<dbReference type="HAMAP" id="MF_00083">
    <property type="entry name" value="Pept_tRNA_hydro_bact"/>
    <property type="match status" value="1"/>
</dbReference>
<comment type="subcellular location">
    <subcellularLocation>
        <location evidence="8">Cytoplasm</location>
    </subcellularLocation>
</comment>
<dbReference type="InterPro" id="IPR018171">
    <property type="entry name" value="Pept_tRNA_hydro_CS"/>
</dbReference>
<comment type="similarity">
    <text evidence="5 8 10">Belongs to the PTH family.</text>
</comment>
<dbReference type="RefSeq" id="WP_086990948.1">
    <property type="nucleotide sequence ID" value="NZ_FUHU01000015.1"/>
</dbReference>
<comment type="function">
    <text evidence="8">Catalyzes the release of premature peptidyl moieties from peptidyl-tRNA molecules trapped in stalled 50S ribosomal subunits, and thus maintains levels of free tRNAs and 50S ribosomes.</text>
</comment>
<feature type="binding site" evidence="8">
    <location>
        <position position="72"/>
    </location>
    <ligand>
        <name>tRNA</name>
        <dbReference type="ChEBI" id="CHEBI:17843"/>
    </ligand>
</feature>
<evidence type="ECO:0000256" key="10">
    <source>
        <dbReference type="RuleBase" id="RU004320"/>
    </source>
</evidence>